<feature type="region of interest" description="Disordered" evidence="1">
    <location>
        <begin position="238"/>
        <end position="264"/>
    </location>
</feature>
<organism evidence="3 4">
    <name type="scientific">Pacificitalea manganoxidans</name>
    <dbReference type="NCBI Taxonomy" id="1411902"/>
    <lineage>
        <taxon>Bacteria</taxon>
        <taxon>Pseudomonadati</taxon>
        <taxon>Pseudomonadota</taxon>
        <taxon>Alphaproteobacteria</taxon>
        <taxon>Rhodobacterales</taxon>
        <taxon>Paracoccaceae</taxon>
        <taxon>Pacificitalea</taxon>
    </lineage>
</organism>
<dbReference type="OrthoDB" id="7831317at2"/>
<evidence type="ECO:0000313" key="4">
    <source>
        <dbReference type="Proteomes" id="UP000219050"/>
    </source>
</evidence>
<proteinExistence type="predicted"/>
<feature type="domain" description="SseB protein N-terminal" evidence="2">
    <location>
        <begin position="14"/>
        <end position="120"/>
    </location>
</feature>
<reference evidence="3 4" key="1">
    <citation type="submission" date="2017-05" db="EMBL/GenBank/DDBJ databases">
        <title>Comparative genomic and metabolic analysis of manganese-oxidizing mechanisms in Celeribater manganoxidans DY25T: its adaption to the environment of polymetallic nodule.</title>
        <authorList>
            <person name="Wang X."/>
        </authorList>
    </citation>
    <scope>NUCLEOTIDE SEQUENCE [LARGE SCALE GENOMIC DNA]</scope>
    <source>
        <strain evidence="3 4">DY25</strain>
    </source>
</reference>
<dbReference type="KEGG" id="cmag:CBW24_14760"/>
<keyword evidence="4" id="KW-1185">Reference proteome</keyword>
<sequence>MTQETRTPLDDAHAAMEAAPDSETARLRFYERLADGELYMLLDAEPEGRNITPRVFPLEDGPVVLLFDLEDRLSDFAAGAVPYAALSGRAVAELLAGQQIGLGVNLGHPSAIILPYQSVDWLAETLGHRPSETQDHPEQLSAPRGLPESLLTGLDAKLARTAGLARFAYLVAVTYRGGRKGHLLAFVDSVPGAEDALAQAAGEALTFSGIEAGEMDVAFFRASDPVAARLAQAGLRFDLPEPEQIEPRQQTAPGSDPSRPPILR</sequence>
<dbReference type="Pfam" id="PF07179">
    <property type="entry name" value="SseB"/>
    <property type="match status" value="1"/>
</dbReference>
<gene>
    <name evidence="3" type="ORF">CBW24_14760</name>
</gene>
<evidence type="ECO:0000313" key="3">
    <source>
        <dbReference type="EMBL" id="ATI43141.1"/>
    </source>
</evidence>
<dbReference type="EMBL" id="CP021404">
    <property type="protein sequence ID" value="ATI43141.1"/>
    <property type="molecule type" value="Genomic_DNA"/>
</dbReference>
<dbReference type="AlphaFoldDB" id="A0A291M2E6"/>
<accession>A0A291M2E6</accession>
<evidence type="ECO:0000256" key="1">
    <source>
        <dbReference type="SAM" id="MobiDB-lite"/>
    </source>
</evidence>
<dbReference type="InterPro" id="IPR009839">
    <property type="entry name" value="SseB_N"/>
</dbReference>
<dbReference type="RefSeq" id="WP_097374019.1">
    <property type="nucleotide sequence ID" value="NZ_CP021404.1"/>
</dbReference>
<name>A0A291M2E6_9RHOB</name>
<protein>
    <recommendedName>
        <fullName evidence="2">SseB protein N-terminal domain-containing protein</fullName>
    </recommendedName>
</protein>
<dbReference type="Proteomes" id="UP000219050">
    <property type="component" value="Chromosome"/>
</dbReference>
<evidence type="ECO:0000259" key="2">
    <source>
        <dbReference type="Pfam" id="PF07179"/>
    </source>
</evidence>